<proteinExistence type="predicted"/>
<reference evidence="3 4" key="1">
    <citation type="journal article" date="2023" name="IScience">
        <title>Expanded male sex-determining region conserved during the evolution of homothallism in the green alga Volvox.</title>
        <authorList>
            <person name="Yamamoto K."/>
            <person name="Matsuzaki R."/>
            <person name="Mahakham W."/>
            <person name="Heman W."/>
            <person name="Sekimoto H."/>
            <person name="Kawachi M."/>
            <person name="Minakuchi Y."/>
            <person name="Toyoda A."/>
            <person name="Nozaki H."/>
        </authorList>
    </citation>
    <scope>NUCLEOTIDE SEQUENCE [LARGE SCALE GENOMIC DNA]</scope>
    <source>
        <strain evidence="3 4">NIES-4468</strain>
    </source>
</reference>
<protein>
    <recommendedName>
        <fullName evidence="5">Protein kinase domain-containing protein</fullName>
    </recommendedName>
</protein>
<feature type="chain" id="PRO_5045787930" description="Protein kinase domain-containing protein" evidence="2">
    <location>
        <begin position="17"/>
        <end position="1275"/>
    </location>
</feature>
<evidence type="ECO:0000313" key="4">
    <source>
        <dbReference type="Proteomes" id="UP001165090"/>
    </source>
</evidence>
<name>A0ABQ5SQN0_9CHLO</name>
<dbReference type="InterPro" id="IPR011009">
    <property type="entry name" value="Kinase-like_dom_sf"/>
</dbReference>
<evidence type="ECO:0008006" key="5">
    <source>
        <dbReference type="Google" id="ProtNLM"/>
    </source>
</evidence>
<organism evidence="3 4">
    <name type="scientific">Volvox africanus</name>
    <dbReference type="NCBI Taxonomy" id="51714"/>
    <lineage>
        <taxon>Eukaryota</taxon>
        <taxon>Viridiplantae</taxon>
        <taxon>Chlorophyta</taxon>
        <taxon>core chlorophytes</taxon>
        <taxon>Chlorophyceae</taxon>
        <taxon>CS clade</taxon>
        <taxon>Chlamydomonadales</taxon>
        <taxon>Volvocaceae</taxon>
        <taxon>Volvox</taxon>
    </lineage>
</organism>
<evidence type="ECO:0000256" key="2">
    <source>
        <dbReference type="SAM" id="SignalP"/>
    </source>
</evidence>
<dbReference type="Proteomes" id="UP001165090">
    <property type="component" value="Unassembled WGS sequence"/>
</dbReference>
<evidence type="ECO:0000313" key="3">
    <source>
        <dbReference type="EMBL" id="GLI71406.1"/>
    </source>
</evidence>
<feature type="signal peptide" evidence="2">
    <location>
        <begin position="1"/>
        <end position="16"/>
    </location>
</feature>
<feature type="non-terminal residue" evidence="3">
    <location>
        <position position="1275"/>
    </location>
</feature>
<dbReference type="EMBL" id="BSDZ01000112">
    <property type="protein sequence ID" value="GLI71406.1"/>
    <property type="molecule type" value="Genomic_DNA"/>
</dbReference>
<gene>
    <name evidence="3" type="ORF">VaNZ11_016533</name>
</gene>
<evidence type="ECO:0000256" key="1">
    <source>
        <dbReference type="SAM" id="MobiDB-lite"/>
    </source>
</evidence>
<dbReference type="Gene3D" id="3.30.200.20">
    <property type="entry name" value="Phosphorylase Kinase, domain 1"/>
    <property type="match status" value="1"/>
</dbReference>
<keyword evidence="4" id="KW-1185">Reference proteome</keyword>
<feature type="compositionally biased region" description="Polar residues" evidence="1">
    <location>
        <begin position="220"/>
        <end position="237"/>
    </location>
</feature>
<comment type="caution">
    <text evidence="3">The sequence shown here is derived from an EMBL/GenBank/DDBJ whole genome shotgun (WGS) entry which is preliminary data.</text>
</comment>
<feature type="region of interest" description="Disordered" evidence="1">
    <location>
        <begin position="156"/>
        <end position="237"/>
    </location>
</feature>
<sequence>MKLLAFFCCLNPGTYSVRNDSDPCKTPDSEVRDATPLSEAGPGARPQLSTAIEEPDQDSCRAQPGADGGSGRSSQLAHGTCHPLGWDPGQPSTHASHICGFMSAVPLSGDRSPPKSCTSHKPSSDCLRVARQGLEQLMMDLRFLPDGESRLPTFYGSSNAGADPGRNFASTGTSTGTSIGTKGPLHRIQQSLQGTPGGAPAAATQRSLGEGSQRPVRSLNRASNRSIIDSGSNTVSPHLQLAKKETADCQSSVSAGYGPDKLSTSNKNQCEILGTKMSGATAGMLIGSQQLPAAGCVEPHSSGVATYGTAPAIGGAASLRSSVSLSYGLTGTTAISEAAMPVHAPASAPEAVPAVAPGSSTTQKVDSGTMLRRLMHIASYGIALAPSSIHSYVCGVLSERKPSSDHACEAAAQISGSPIMEHTGFDHVHINQKHNQGHRHRGRGRGRDMTTMAGVTPPPLLASCLLGGFEEQCGDERFERSQGRQSSCKVAAPADSSKNSDYASAVSGAMASTTGVAMDGVSSAGCDTSIGSLGSASLAGLRTASWGALAVANSCSCAEGSASGFPLQNPHAKTSAAAAATAGTSASVATAITHTLTIPVHSPIVGAGDSSCVTSADATDFIMTTIAEAVPVTEFSSVLRRSASVPVFNLERWGELGGGSDEAGRHGTGGCNIMVAGDICGAVRVPFTNHSISFLLRTVTSPSQRPAGWQTPQVLLPASHHCSLIPHPTSSGGASGAAALIVSRRQSYHHSQKLGRRGHKAYRCGDLSGSRCRLLWLPSSGGATLSSAGWGCTVGVGSGSGQKGSVSGGKALNAGPRAISSEVATGLVQDVVPCSRSSLQDGASVEAPAMHTSMAAPPARHRQPPPYASKHMSQMALLPFLHHSNSTILQVASSAPTSFNLAALSREISGLRWIGQGGGGAVFQAVWQGVSVAVKFLLTEADGMVDAAALEGVVSTVVHHPNVLHTYAFECSRLTETAFNDNELHHGSNDEDGTELLESLMESCTTISDSLNAARRVRMMQSLAAGGGGGGGGCTGVTFAPVTGGTSTTQRLSRLGMGELAPLTSVPLTSAPLAAHCSSDWVRASTAALLTEGGGGAFRGTNEEFISNGKEPAASASAKSGATATAVARLTNCLGTLSGPDGGCSAPSGTYAVPIAITTVGPAAAAAAAAAAATSSAATASTALAAEGFAAGQQSSISVLSGDGGGSGMIPRVLRNWFVDILGQQSSILPLSRAPSSSTKHKARGALHHHQLRTFSTTVPASSDADADFAIAAGG</sequence>
<dbReference type="SUPFAM" id="SSF56112">
    <property type="entry name" value="Protein kinase-like (PK-like)"/>
    <property type="match status" value="1"/>
</dbReference>
<feature type="compositionally biased region" description="Low complexity" evidence="1">
    <location>
        <begin position="170"/>
        <end position="181"/>
    </location>
</feature>
<feature type="compositionally biased region" description="Basic and acidic residues" evidence="1">
    <location>
        <begin position="19"/>
        <end position="33"/>
    </location>
</feature>
<keyword evidence="2" id="KW-0732">Signal</keyword>
<feature type="region of interest" description="Disordered" evidence="1">
    <location>
        <begin position="19"/>
        <end position="87"/>
    </location>
</feature>
<accession>A0ABQ5SQN0</accession>